<organism evidence="3 4">
    <name type="scientific">Prorocentrum cordatum</name>
    <dbReference type="NCBI Taxonomy" id="2364126"/>
    <lineage>
        <taxon>Eukaryota</taxon>
        <taxon>Sar</taxon>
        <taxon>Alveolata</taxon>
        <taxon>Dinophyceae</taxon>
        <taxon>Prorocentrales</taxon>
        <taxon>Prorocentraceae</taxon>
        <taxon>Prorocentrum</taxon>
    </lineage>
</organism>
<evidence type="ECO:0000313" key="3">
    <source>
        <dbReference type="EMBL" id="CAK0788300.1"/>
    </source>
</evidence>
<evidence type="ECO:0000256" key="1">
    <source>
        <dbReference type="SAM" id="MobiDB-lite"/>
    </source>
</evidence>
<sequence>MVRIAALLPLWALGAAGHGEAKCRADTGGTCKLFGCRTSRRGAECDTATSKCVCPEGTCSSEEGICVPQQAVCSADTGGTCRAFGCDDWRRGAKCNTTAGYKCLCPHGMCSSMDGSCVGGKTREAASQKRLLTGDTCNMFFGVTMLGCPSEAEVGPTECVAGKCICKEGLYYFCHLKSDNRTWSGCSKECRCQKSRPADSCTRTAPTTSAPAASLQV</sequence>
<accession>A0ABN9PDW4</accession>
<dbReference type="Proteomes" id="UP001189429">
    <property type="component" value="Unassembled WGS sequence"/>
</dbReference>
<feature type="signal peptide" evidence="2">
    <location>
        <begin position="1"/>
        <end position="21"/>
    </location>
</feature>
<protein>
    <recommendedName>
        <fullName evidence="5">EGF-like domain-containing protein</fullName>
    </recommendedName>
</protein>
<comment type="caution">
    <text evidence="3">The sequence shown here is derived from an EMBL/GenBank/DDBJ whole genome shotgun (WGS) entry which is preliminary data.</text>
</comment>
<evidence type="ECO:0000256" key="2">
    <source>
        <dbReference type="SAM" id="SignalP"/>
    </source>
</evidence>
<dbReference type="EMBL" id="CAUYUJ010000029">
    <property type="protein sequence ID" value="CAK0788300.1"/>
    <property type="molecule type" value="Genomic_DNA"/>
</dbReference>
<keyword evidence="4" id="KW-1185">Reference proteome</keyword>
<reference evidence="3" key="1">
    <citation type="submission" date="2023-10" db="EMBL/GenBank/DDBJ databases">
        <authorList>
            <person name="Chen Y."/>
            <person name="Shah S."/>
            <person name="Dougan E. K."/>
            <person name="Thang M."/>
            <person name="Chan C."/>
        </authorList>
    </citation>
    <scope>NUCLEOTIDE SEQUENCE [LARGE SCALE GENOMIC DNA]</scope>
</reference>
<feature type="chain" id="PRO_5046373755" description="EGF-like domain-containing protein" evidence="2">
    <location>
        <begin position="22"/>
        <end position="217"/>
    </location>
</feature>
<keyword evidence="2" id="KW-0732">Signal</keyword>
<feature type="region of interest" description="Disordered" evidence="1">
    <location>
        <begin position="197"/>
        <end position="217"/>
    </location>
</feature>
<gene>
    <name evidence="3" type="ORF">PCOR1329_LOCUS235</name>
</gene>
<evidence type="ECO:0008006" key="5">
    <source>
        <dbReference type="Google" id="ProtNLM"/>
    </source>
</evidence>
<proteinExistence type="predicted"/>
<evidence type="ECO:0000313" key="4">
    <source>
        <dbReference type="Proteomes" id="UP001189429"/>
    </source>
</evidence>
<feature type="compositionally biased region" description="Low complexity" evidence="1">
    <location>
        <begin position="202"/>
        <end position="217"/>
    </location>
</feature>
<name>A0ABN9PDW4_9DINO</name>